<dbReference type="Gene3D" id="1.10.530.10">
    <property type="match status" value="1"/>
</dbReference>
<accession>A0A6S6SDF0</accession>
<feature type="domain" description="Glycoside hydrolase family 19 catalytic" evidence="1">
    <location>
        <begin position="40"/>
        <end position="137"/>
    </location>
</feature>
<reference evidence="2" key="1">
    <citation type="submission" date="2020-01" db="EMBL/GenBank/DDBJ databases">
        <authorList>
            <person name="Meier V. D."/>
            <person name="Meier V D."/>
        </authorList>
    </citation>
    <scope>NUCLEOTIDE SEQUENCE</scope>
    <source>
        <strain evidence="2">HLG_WM_MAG_05</strain>
    </source>
</reference>
<dbReference type="GO" id="GO:0004568">
    <property type="term" value="F:chitinase activity"/>
    <property type="evidence" value="ECO:0007669"/>
    <property type="project" value="InterPro"/>
</dbReference>
<sequence length="274" mass="32176">MSKINRKVFYERYRVKYGGLKQIQVNTYEAIFNFWDSRSVLVDKRWLAYILATAFHETGRAMKPIREGFCSSDACSIRVVTRMYKQGKISRNYALVHRNGYSYFGRGLVQLTHDYNYKRIGKSLGLETKLYDNPSLALKVDMSVKILCIGMLIGSFVSKHNLERYFNEINEDWTGARRIINGTDKKELIKGYALNFLSFIEMLEEKEVLRKSINPQMPTMEVEDSNQMNIYFEVDRKLESTNDEDYKHILLKPGEKENVLSYDEFLEKDVKVKK</sequence>
<dbReference type="GO" id="GO:0006032">
    <property type="term" value="P:chitin catabolic process"/>
    <property type="evidence" value="ECO:0007669"/>
    <property type="project" value="InterPro"/>
</dbReference>
<dbReference type="InterPro" id="IPR000726">
    <property type="entry name" value="Glyco_hydro_19_cat"/>
</dbReference>
<dbReference type="EMBL" id="CACVAU010000021">
    <property type="protein sequence ID" value="CAA6806353.1"/>
    <property type="molecule type" value="Genomic_DNA"/>
</dbReference>
<gene>
    <name evidence="2" type="ORF">HELGO_WM12774</name>
</gene>
<organism evidence="2">
    <name type="scientific">uncultured Sulfurovum sp</name>
    <dbReference type="NCBI Taxonomy" id="269237"/>
    <lineage>
        <taxon>Bacteria</taxon>
        <taxon>Pseudomonadati</taxon>
        <taxon>Campylobacterota</taxon>
        <taxon>Epsilonproteobacteria</taxon>
        <taxon>Campylobacterales</taxon>
        <taxon>Sulfurovaceae</taxon>
        <taxon>Sulfurovum</taxon>
        <taxon>environmental samples</taxon>
    </lineage>
</organism>
<proteinExistence type="predicted"/>
<protein>
    <recommendedName>
        <fullName evidence="1">Glycoside hydrolase family 19 catalytic domain-containing protein</fullName>
    </recommendedName>
</protein>
<evidence type="ECO:0000259" key="1">
    <source>
        <dbReference type="Pfam" id="PF00182"/>
    </source>
</evidence>
<dbReference type="SUPFAM" id="SSF53955">
    <property type="entry name" value="Lysozyme-like"/>
    <property type="match status" value="1"/>
</dbReference>
<name>A0A6S6SDF0_9BACT</name>
<dbReference type="Pfam" id="PF00182">
    <property type="entry name" value="Glyco_hydro_19"/>
    <property type="match status" value="1"/>
</dbReference>
<dbReference type="InterPro" id="IPR023346">
    <property type="entry name" value="Lysozyme-like_dom_sf"/>
</dbReference>
<dbReference type="GO" id="GO:0016998">
    <property type="term" value="P:cell wall macromolecule catabolic process"/>
    <property type="evidence" value="ECO:0007669"/>
    <property type="project" value="InterPro"/>
</dbReference>
<evidence type="ECO:0000313" key="2">
    <source>
        <dbReference type="EMBL" id="CAA6806353.1"/>
    </source>
</evidence>
<dbReference type="AlphaFoldDB" id="A0A6S6SDF0"/>